<dbReference type="AlphaFoldDB" id="A0A0P4WFU0"/>
<evidence type="ECO:0000256" key="5">
    <source>
        <dbReference type="ARBA" id="ARBA00023180"/>
    </source>
</evidence>
<evidence type="ECO:0000256" key="3">
    <source>
        <dbReference type="ARBA" id="ARBA00022525"/>
    </source>
</evidence>
<comment type="similarity">
    <text evidence="2">Belongs to the GILT family.</text>
</comment>
<dbReference type="PANTHER" id="PTHR13234:SF8">
    <property type="entry name" value="GAMMA-INTERFERON-INDUCIBLE LYSOSOMAL THIOL REDUCTASE"/>
    <property type="match status" value="1"/>
</dbReference>
<keyword evidence="4" id="KW-0732">Signal</keyword>
<name>A0A0P4WFU0_SCYOL</name>
<dbReference type="Pfam" id="PF03227">
    <property type="entry name" value="GILT"/>
    <property type="match status" value="1"/>
</dbReference>
<accession>A0A0P4WFU0</accession>
<evidence type="ECO:0000256" key="1">
    <source>
        <dbReference type="ARBA" id="ARBA00004613"/>
    </source>
</evidence>
<comment type="subcellular location">
    <subcellularLocation>
        <location evidence="1">Secreted</location>
    </subcellularLocation>
</comment>
<protein>
    <recommendedName>
        <fullName evidence="7">Gamma-interferon-inducible lysosomal thiol reductase</fullName>
    </recommendedName>
</protein>
<evidence type="ECO:0000256" key="2">
    <source>
        <dbReference type="ARBA" id="ARBA00005679"/>
    </source>
</evidence>
<dbReference type="GO" id="GO:0016671">
    <property type="term" value="F:oxidoreductase activity, acting on a sulfur group of donors, disulfide as acceptor"/>
    <property type="evidence" value="ECO:0007669"/>
    <property type="project" value="InterPro"/>
</dbReference>
<proteinExistence type="inferred from homology"/>
<reference evidence="6" key="1">
    <citation type="submission" date="2015-09" db="EMBL/GenBank/DDBJ databases">
        <title>Scylla olivacea transcriptome.</title>
        <authorList>
            <person name="Ikhwanuddin M."/>
        </authorList>
    </citation>
    <scope>NUCLEOTIDE SEQUENCE</scope>
</reference>
<keyword evidence="3" id="KW-0964">Secreted</keyword>
<dbReference type="EMBL" id="GDRN01074856">
    <property type="protein sequence ID" value="JAI63164.1"/>
    <property type="molecule type" value="Transcribed_RNA"/>
</dbReference>
<evidence type="ECO:0000313" key="6">
    <source>
        <dbReference type="EMBL" id="JAI63164.1"/>
    </source>
</evidence>
<dbReference type="Gene3D" id="3.40.30.10">
    <property type="entry name" value="Glutaredoxin"/>
    <property type="match status" value="1"/>
</dbReference>
<organism evidence="6">
    <name type="scientific">Scylla olivacea</name>
    <name type="common">Orange mud crab</name>
    <name type="synonym">Cancer olivacea</name>
    <dbReference type="NCBI Taxonomy" id="85551"/>
    <lineage>
        <taxon>Eukaryota</taxon>
        <taxon>Metazoa</taxon>
        <taxon>Ecdysozoa</taxon>
        <taxon>Arthropoda</taxon>
        <taxon>Crustacea</taxon>
        <taxon>Multicrustacea</taxon>
        <taxon>Malacostraca</taxon>
        <taxon>Eumalacostraca</taxon>
        <taxon>Eucarida</taxon>
        <taxon>Decapoda</taxon>
        <taxon>Pleocyemata</taxon>
        <taxon>Brachyura</taxon>
        <taxon>Eubrachyura</taxon>
        <taxon>Portunoidea</taxon>
        <taxon>Portunidae</taxon>
        <taxon>Portuninae</taxon>
        <taxon>Scylla</taxon>
    </lineage>
</organism>
<sequence>MWNLCWQLRSDGEVTSKRIYLSGAEKRKRRKLKIHAHRTKDAARVRVTVFYEALCPDSRNFIVHQLYPVWQDLGNIMNLDLHAYGKARETDAGGFTCQHGERECEANLMLTCAQSVVRDPQALMKFIHCVMQRYEGVDGGLLCANESGVDYSEVRECMSSGAGVRLQHDIGEKQAHLDPRLTYVPWILIDDVFTAKTLMQAQDDLRRVVCNAYRGPTPEACEE</sequence>
<evidence type="ECO:0008006" key="7">
    <source>
        <dbReference type="Google" id="ProtNLM"/>
    </source>
</evidence>
<dbReference type="InterPro" id="IPR004911">
    <property type="entry name" value="Interferon-induced_GILT"/>
</dbReference>
<keyword evidence="5" id="KW-0325">Glycoprotein</keyword>
<dbReference type="EMBL" id="GDRN01074859">
    <property type="protein sequence ID" value="JAI63163.1"/>
    <property type="molecule type" value="Transcribed_RNA"/>
</dbReference>
<dbReference type="PANTHER" id="PTHR13234">
    <property type="entry name" value="GAMMA-INTERFERON INDUCIBLE LYSOSOMAL THIOL REDUCTASE GILT"/>
    <property type="match status" value="1"/>
</dbReference>
<dbReference type="GO" id="GO:0005576">
    <property type="term" value="C:extracellular region"/>
    <property type="evidence" value="ECO:0007669"/>
    <property type="project" value="UniProtKB-SubCell"/>
</dbReference>
<evidence type="ECO:0000256" key="4">
    <source>
        <dbReference type="ARBA" id="ARBA00022729"/>
    </source>
</evidence>